<protein>
    <submittedName>
        <fullName evidence="2">ThiF family adenylyltransferase</fullName>
    </submittedName>
</protein>
<name>A0ABT5HGG8_9CAUL</name>
<dbReference type="SUPFAM" id="SSF69572">
    <property type="entry name" value="Activating enzymes of the ubiquitin-like proteins"/>
    <property type="match status" value="1"/>
</dbReference>
<proteinExistence type="predicted"/>
<dbReference type="InterPro" id="IPR035985">
    <property type="entry name" value="Ubiquitin-activating_enz"/>
</dbReference>
<evidence type="ECO:0000313" key="3">
    <source>
        <dbReference type="Proteomes" id="UP001218579"/>
    </source>
</evidence>
<evidence type="ECO:0000313" key="2">
    <source>
        <dbReference type="EMBL" id="MDC7675191.1"/>
    </source>
</evidence>
<reference evidence="2 3" key="1">
    <citation type="submission" date="2023-01" db="EMBL/GenBank/DDBJ databases">
        <title>Novel species of the genus Asticcacaulis isolated from rivers.</title>
        <authorList>
            <person name="Lu H."/>
        </authorList>
    </citation>
    <scope>NUCLEOTIDE SEQUENCE [LARGE SCALE GENOMIC DNA]</scope>
    <source>
        <strain evidence="2 3">LKC15W</strain>
    </source>
</reference>
<dbReference type="GO" id="GO:0016779">
    <property type="term" value="F:nucleotidyltransferase activity"/>
    <property type="evidence" value="ECO:0007669"/>
    <property type="project" value="UniProtKB-KW"/>
</dbReference>
<dbReference type="EMBL" id="JAQQKV010000001">
    <property type="protein sequence ID" value="MDC7675191.1"/>
    <property type="molecule type" value="Genomic_DNA"/>
</dbReference>
<dbReference type="RefSeq" id="WP_272743501.1">
    <property type="nucleotide sequence ID" value="NZ_JAQQKV010000001.1"/>
</dbReference>
<dbReference type="Pfam" id="PF00899">
    <property type="entry name" value="ThiF"/>
    <property type="match status" value="1"/>
</dbReference>
<dbReference type="PANTHER" id="PTHR43267">
    <property type="entry name" value="TRNA THREONYLCARBAMOYLADENOSINE DEHYDRATASE"/>
    <property type="match status" value="1"/>
</dbReference>
<keyword evidence="3" id="KW-1185">Reference proteome</keyword>
<evidence type="ECO:0000259" key="1">
    <source>
        <dbReference type="Pfam" id="PF00899"/>
    </source>
</evidence>
<dbReference type="InterPro" id="IPR000594">
    <property type="entry name" value="ThiF_NAD_FAD-bd"/>
</dbReference>
<accession>A0ABT5HGG8</accession>
<keyword evidence="2" id="KW-0808">Transferase</keyword>
<gene>
    <name evidence="2" type="ORF">PQU98_03565</name>
</gene>
<dbReference type="InterPro" id="IPR045886">
    <property type="entry name" value="ThiF/MoeB/HesA"/>
</dbReference>
<feature type="domain" description="THIF-type NAD/FAD binding fold" evidence="1">
    <location>
        <begin position="10"/>
        <end position="240"/>
    </location>
</feature>
<dbReference type="Gene3D" id="3.40.50.720">
    <property type="entry name" value="NAD(P)-binding Rossmann-like Domain"/>
    <property type="match status" value="1"/>
</dbReference>
<comment type="caution">
    <text evidence="2">The sequence shown here is derived from an EMBL/GenBank/DDBJ whole genome shotgun (WGS) entry which is preliminary data.</text>
</comment>
<dbReference type="PANTHER" id="PTHR43267:SF1">
    <property type="entry name" value="TRNA THREONYLCARBAMOYLADENOSINE DEHYDRATASE"/>
    <property type="match status" value="1"/>
</dbReference>
<organism evidence="2 3">
    <name type="scientific">Asticcacaulis machinosus</name>
    <dbReference type="NCBI Taxonomy" id="2984211"/>
    <lineage>
        <taxon>Bacteria</taxon>
        <taxon>Pseudomonadati</taxon>
        <taxon>Pseudomonadota</taxon>
        <taxon>Alphaproteobacteria</taxon>
        <taxon>Caulobacterales</taxon>
        <taxon>Caulobacteraceae</taxon>
        <taxon>Asticcacaulis</taxon>
    </lineage>
</organism>
<sequence>MAWLDRQSFLGANSDTVLRNAKVGLAGLGGGGSHVAQQLAHVGIGTFVLVDDDSLEDSNLNRLVGGRFDDIAPETEKFEIARRLILGINPNADIKGAAKHWQAFIDEFKCCDLIIGGLDSVRAKHELEGFCRRFMIPYIDMGMDVNPIGEGEFFVSGQVVLSMPGRPCLQCFGVVREEDLDREARNYGAAGGKPQVIWPNGVLASSAVGLCIQILTPWHGRPSDSIYLEYDGNEHTVKRREGLDRMLVHGCHHYRAEDTGDPGFDIRKHLLNSTTVFAEAVSPTPERLSWWQALWAQIRRKN</sequence>
<keyword evidence="2" id="KW-0548">Nucleotidyltransferase</keyword>
<dbReference type="Proteomes" id="UP001218579">
    <property type="component" value="Unassembled WGS sequence"/>
</dbReference>